<evidence type="ECO:0000313" key="2">
    <source>
        <dbReference type="Proteomes" id="UP000260823"/>
    </source>
</evidence>
<comment type="caution">
    <text evidence="1">The sequence shown here is derived from an EMBL/GenBank/DDBJ whole genome shotgun (WGS) entry which is preliminary data.</text>
</comment>
<dbReference type="RefSeq" id="WP_117384964.1">
    <property type="nucleotide sequence ID" value="NZ_QWDE01000007.1"/>
</dbReference>
<dbReference type="EMBL" id="QWDE01000007">
    <property type="protein sequence ID" value="RFZ81064.1"/>
    <property type="molecule type" value="Genomic_DNA"/>
</dbReference>
<evidence type="ECO:0000313" key="1">
    <source>
        <dbReference type="EMBL" id="RFZ81064.1"/>
    </source>
</evidence>
<name>A0A3E2NJ82_9SPHI</name>
<dbReference type="AlphaFoldDB" id="A0A3E2NJ82"/>
<evidence type="ECO:0008006" key="3">
    <source>
        <dbReference type="Google" id="ProtNLM"/>
    </source>
</evidence>
<sequence length="129" mass="15304">MKIVDYTQPKLYKDSENKKWNLYYKVKYEGQEKWTPQKEYGKNYTLDRKSLNSIADLKKRETEFIKVMGALEHHLKAGVSIKVPETVKVAVEERIKETKKLALDENLKLFLRLKGYDKPILYVMEMLTT</sequence>
<accession>A0A3E2NJ82</accession>
<dbReference type="Proteomes" id="UP000260823">
    <property type="component" value="Unassembled WGS sequence"/>
</dbReference>
<gene>
    <name evidence="1" type="ORF">DYU05_20095</name>
</gene>
<proteinExistence type="predicted"/>
<dbReference type="OrthoDB" id="9806835at2"/>
<protein>
    <recommendedName>
        <fullName evidence="3">Arm DNA-binding domain-containing protein</fullName>
    </recommendedName>
</protein>
<reference evidence="1 2" key="1">
    <citation type="submission" date="2018-08" db="EMBL/GenBank/DDBJ databases">
        <title>Mucilaginibacter terrae sp. nov., isolated from manganese diggings.</title>
        <authorList>
            <person name="Huang Y."/>
            <person name="Zhou Z."/>
        </authorList>
    </citation>
    <scope>NUCLEOTIDE SEQUENCE [LARGE SCALE GENOMIC DNA]</scope>
    <source>
        <strain evidence="1 2">ZH6</strain>
    </source>
</reference>
<keyword evidence="2" id="KW-1185">Reference proteome</keyword>
<organism evidence="1 2">
    <name type="scientific">Mucilaginibacter terrenus</name>
    <dbReference type="NCBI Taxonomy" id="2482727"/>
    <lineage>
        <taxon>Bacteria</taxon>
        <taxon>Pseudomonadati</taxon>
        <taxon>Bacteroidota</taxon>
        <taxon>Sphingobacteriia</taxon>
        <taxon>Sphingobacteriales</taxon>
        <taxon>Sphingobacteriaceae</taxon>
        <taxon>Mucilaginibacter</taxon>
    </lineage>
</organism>